<feature type="transmembrane region" description="Helical" evidence="1">
    <location>
        <begin position="12"/>
        <end position="35"/>
    </location>
</feature>
<organism evidence="2 3">
    <name type="scientific">Companilactobacillus baiquanensis</name>
    <dbReference type="NCBI Taxonomy" id="2486005"/>
    <lineage>
        <taxon>Bacteria</taxon>
        <taxon>Bacillati</taxon>
        <taxon>Bacillota</taxon>
        <taxon>Bacilli</taxon>
        <taxon>Lactobacillales</taxon>
        <taxon>Lactobacillaceae</taxon>
        <taxon>Companilactobacillus</taxon>
    </lineage>
</organism>
<proteinExistence type="predicted"/>
<feature type="transmembrane region" description="Helical" evidence="1">
    <location>
        <begin position="463"/>
        <end position="481"/>
    </location>
</feature>
<dbReference type="EMBL" id="JBHSSN010000015">
    <property type="protein sequence ID" value="MFC6323950.1"/>
    <property type="molecule type" value="Genomic_DNA"/>
</dbReference>
<keyword evidence="1" id="KW-0812">Transmembrane</keyword>
<protein>
    <submittedName>
        <fullName evidence="2">TIGR03766 family XrtG-associated glycosyltransferase</fullName>
    </submittedName>
</protein>
<name>A0ABW1UWY2_9LACO</name>
<dbReference type="NCBIfam" id="TIGR03766">
    <property type="entry name" value="TIGR03766 family XrtG-associated glycosyltransferase"/>
    <property type="match status" value="1"/>
</dbReference>
<evidence type="ECO:0000313" key="3">
    <source>
        <dbReference type="Proteomes" id="UP001596186"/>
    </source>
</evidence>
<feature type="transmembrane region" description="Helical" evidence="1">
    <location>
        <begin position="212"/>
        <end position="229"/>
    </location>
</feature>
<dbReference type="RefSeq" id="WP_125592971.1">
    <property type="nucleotide sequence ID" value="NZ_JBHSSN010000015.1"/>
</dbReference>
<reference evidence="3" key="1">
    <citation type="journal article" date="2019" name="Int. J. Syst. Evol. Microbiol.">
        <title>The Global Catalogue of Microorganisms (GCM) 10K type strain sequencing project: providing services to taxonomists for standard genome sequencing and annotation.</title>
        <authorList>
            <consortium name="The Broad Institute Genomics Platform"/>
            <consortium name="The Broad Institute Genome Sequencing Center for Infectious Disease"/>
            <person name="Wu L."/>
            <person name="Ma J."/>
        </authorList>
    </citation>
    <scope>NUCLEOTIDE SEQUENCE [LARGE SCALE GENOMIC DNA]</scope>
    <source>
        <strain evidence="3">CCM 8895</strain>
    </source>
</reference>
<feature type="transmembrane region" description="Helical" evidence="1">
    <location>
        <begin position="241"/>
        <end position="259"/>
    </location>
</feature>
<sequence length="534" mass="60985">MRRFYNFSNSVINIFWRVLFFLTLFFALTSVNIIIGDNATFGTSTTMVTTGLVIFIVAIVVMIYAYPSIRNWFYSVFITHQLRTSSLILLAVIAGQIFFVYFCHPTSGFDSGMLLHAASNAKNAAEADVTSYFSLNQNNLPIMLFMHWLVTLSGQSTWLFFDYVTLFSVDLSMAINLLSIWLVKKKFLGTAIYMHCAWLMVFPTIIMPYTDAWSLPLVSLYLFCYLVMYKTANWKTVMEQVSFVIAGLVFGFSMVIVYFVKPSAIIPVVAIVIIGSLNWLIKKKHFTMKGVVLTLATLSLIGISAAGTYKVTNDKIQNQTYIQIDKSRSIPAIHFMAMGVYGQGGYDWHQAVAMTFIPTEKQKSDYSIMMLKKRLKKLGAWGYFKFLILKQRNNTADGTFGWLKEGHFFLENQKPSNKGITNKLKNYIYLYGRHIADFRFAAQLWWITLLVIIALGFGPRNDLIQILRLSLVGGFLFLLLFEGGRSRYLIQYLPCILLLGVLSFDRAISNIKRLFGWYEVKVDDAKKADELSRE</sequence>
<dbReference type="InterPro" id="IPR021200">
    <property type="entry name" value="CHIM_prot"/>
</dbReference>
<dbReference type="Proteomes" id="UP001596186">
    <property type="component" value="Unassembled WGS sequence"/>
</dbReference>
<keyword evidence="1" id="KW-0472">Membrane</keyword>
<evidence type="ECO:0000256" key="1">
    <source>
        <dbReference type="SAM" id="Phobius"/>
    </source>
</evidence>
<feature type="transmembrane region" description="Helical" evidence="1">
    <location>
        <begin position="47"/>
        <end position="66"/>
    </location>
</feature>
<feature type="transmembrane region" description="Helical" evidence="1">
    <location>
        <begin position="265"/>
        <end position="281"/>
    </location>
</feature>
<keyword evidence="3" id="KW-1185">Reference proteome</keyword>
<feature type="transmembrane region" description="Helical" evidence="1">
    <location>
        <begin position="187"/>
        <end position="206"/>
    </location>
</feature>
<feature type="transmembrane region" description="Helical" evidence="1">
    <location>
        <begin position="87"/>
        <end position="107"/>
    </location>
</feature>
<feature type="transmembrane region" description="Helical" evidence="1">
    <location>
        <begin position="158"/>
        <end position="180"/>
    </location>
</feature>
<accession>A0ABW1UWY2</accession>
<gene>
    <name evidence="2" type="ORF">ACFP1F_09380</name>
</gene>
<comment type="caution">
    <text evidence="2">The sequence shown here is derived from an EMBL/GenBank/DDBJ whole genome shotgun (WGS) entry which is preliminary data.</text>
</comment>
<evidence type="ECO:0000313" key="2">
    <source>
        <dbReference type="EMBL" id="MFC6323950.1"/>
    </source>
</evidence>
<feature type="transmembrane region" description="Helical" evidence="1">
    <location>
        <begin position="440"/>
        <end position="457"/>
    </location>
</feature>
<keyword evidence="1" id="KW-1133">Transmembrane helix</keyword>
<feature type="transmembrane region" description="Helical" evidence="1">
    <location>
        <begin position="488"/>
        <end position="508"/>
    </location>
</feature>